<evidence type="ECO:0000256" key="8">
    <source>
        <dbReference type="SAM" id="Phobius"/>
    </source>
</evidence>
<name>A0ABU1BPT3_9BURK</name>
<comment type="caution">
    <text evidence="9">The sequence shown here is derived from an EMBL/GenBank/DDBJ whole genome shotgun (WGS) entry which is preliminary data.</text>
</comment>
<feature type="transmembrane region" description="Helical" evidence="8">
    <location>
        <begin position="69"/>
        <end position="92"/>
    </location>
</feature>
<dbReference type="Pfam" id="PF03547">
    <property type="entry name" value="Mem_trans"/>
    <property type="match status" value="2"/>
</dbReference>
<dbReference type="InterPro" id="IPR038770">
    <property type="entry name" value="Na+/solute_symporter_sf"/>
</dbReference>
<keyword evidence="7 8" id="KW-0472">Membrane</keyword>
<evidence type="ECO:0000313" key="9">
    <source>
        <dbReference type="EMBL" id="MDQ9171005.1"/>
    </source>
</evidence>
<evidence type="ECO:0000256" key="6">
    <source>
        <dbReference type="ARBA" id="ARBA00022989"/>
    </source>
</evidence>
<evidence type="ECO:0000256" key="5">
    <source>
        <dbReference type="ARBA" id="ARBA00022692"/>
    </source>
</evidence>
<organism evidence="9 10">
    <name type="scientific">Keguizhuia sedimenti</name>
    <dbReference type="NCBI Taxonomy" id="3064264"/>
    <lineage>
        <taxon>Bacteria</taxon>
        <taxon>Pseudomonadati</taxon>
        <taxon>Pseudomonadota</taxon>
        <taxon>Betaproteobacteria</taxon>
        <taxon>Burkholderiales</taxon>
        <taxon>Oxalobacteraceae</taxon>
        <taxon>Keguizhuia</taxon>
    </lineage>
</organism>
<evidence type="ECO:0000256" key="1">
    <source>
        <dbReference type="ARBA" id="ARBA00004651"/>
    </source>
</evidence>
<keyword evidence="10" id="KW-1185">Reference proteome</keyword>
<accession>A0ABU1BPT3</accession>
<sequence>MDLFERIAGIILPVFVIVAMGYGYARLRRDSVRADMVVINRICMDVLAPLLVFTALAAKDFDLAHHGELIVAGVLISIGSGVLAWPLARLLGYDVRSFVPPMMYNNCGNMGLPLAAFAFGPSGLSAAVALFMASNLVYFSAGIKILESGRNGASGRFFDFLLNPMMLSMLFGTLFAVFHIEVPATLFQPLKLLGETSIPLMLFALGVRMLDINFNSWRIGLIGAAVCPLAGLLTAALLENLIELTDIQRAQMYLFASLPPAVFCFVMAERYQQEPNKVASIVLLGNLASLVFVPLGLWAGMR</sequence>
<feature type="transmembrane region" description="Helical" evidence="8">
    <location>
        <begin position="7"/>
        <end position="25"/>
    </location>
</feature>
<evidence type="ECO:0000313" key="10">
    <source>
        <dbReference type="Proteomes" id="UP001225596"/>
    </source>
</evidence>
<feature type="transmembrane region" description="Helical" evidence="8">
    <location>
        <begin position="250"/>
        <end position="268"/>
    </location>
</feature>
<comment type="similarity">
    <text evidence="2">Belongs to the auxin efflux carrier (TC 2.A.69) family.</text>
</comment>
<dbReference type="RefSeq" id="WP_338436941.1">
    <property type="nucleotide sequence ID" value="NZ_JAUYVH010000006.1"/>
</dbReference>
<feature type="transmembrane region" description="Helical" evidence="8">
    <location>
        <begin position="160"/>
        <end position="180"/>
    </location>
</feature>
<dbReference type="InterPro" id="IPR004776">
    <property type="entry name" value="Mem_transp_PIN-like"/>
</dbReference>
<gene>
    <name evidence="9" type="ORF">Q8A64_11360</name>
</gene>
<feature type="transmembrane region" description="Helical" evidence="8">
    <location>
        <begin position="37"/>
        <end position="57"/>
    </location>
</feature>
<comment type="subcellular location">
    <subcellularLocation>
        <location evidence="1">Cell membrane</location>
        <topology evidence="1">Multi-pass membrane protein</topology>
    </subcellularLocation>
</comment>
<evidence type="ECO:0000256" key="4">
    <source>
        <dbReference type="ARBA" id="ARBA00022475"/>
    </source>
</evidence>
<reference evidence="9 10" key="1">
    <citation type="submission" date="2023-08" db="EMBL/GenBank/DDBJ databases">
        <title>Oxalobacteraceae gen .nov., isolated from river sludge outside the plant.</title>
        <authorList>
            <person name="Zhao S.Y."/>
        </authorList>
    </citation>
    <scope>NUCLEOTIDE SEQUENCE [LARGE SCALE GENOMIC DNA]</scope>
    <source>
        <strain evidence="9 10">R-40</strain>
    </source>
</reference>
<evidence type="ECO:0000256" key="3">
    <source>
        <dbReference type="ARBA" id="ARBA00022448"/>
    </source>
</evidence>
<evidence type="ECO:0000256" key="2">
    <source>
        <dbReference type="ARBA" id="ARBA00010145"/>
    </source>
</evidence>
<keyword evidence="5 8" id="KW-0812">Transmembrane</keyword>
<keyword evidence="4" id="KW-1003">Cell membrane</keyword>
<evidence type="ECO:0000256" key="7">
    <source>
        <dbReference type="ARBA" id="ARBA00023136"/>
    </source>
</evidence>
<keyword evidence="3" id="KW-0813">Transport</keyword>
<keyword evidence="6 8" id="KW-1133">Transmembrane helix</keyword>
<feature type="transmembrane region" description="Helical" evidence="8">
    <location>
        <begin position="219"/>
        <end position="238"/>
    </location>
</feature>
<dbReference type="Gene3D" id="1.20.1530.20">
    <property type="match status" value="1"/>
</dbReference>
<proteinExistence type="inferred from homology"/>
<dbReference type="PANTHER" id="PTHR36838">
    <property type="entry name" value="AUXIN EFFLUX CARRIER FAMILY PROTEIN"/>
    <property type="match status" value="1"/>
</dbReference>
<dbReference type="PANTHER" id="PTHR36838:SF1">
    <property type="entry name" value="SLR1864 PROTEIN"/>
    <property type="match status" value="1"/>
</dbReference>
<dbReference type="EMBL" id="JAUYVH010000006">
    <property type="protein sequence ID" value="MDQ9171005.1"/>
    <property type="molecule type" value="Genomic_DNA"/>
</dbReference>
<feature type="transmembrane region" description="Helical" evidence="8">
    <location>
        <begin position="112"/>
        <end position="139"/>
    </location>
</feature>
<protein>
    <submittedName>
        <fullName evidence="9">AEC family transporter</fullName>
    </submittedName>
</protein>
<dbReference type="Proteomes" id="UP001225596">
    <property type="component" value="Unassembled WGS sequence"/>
</dbReference>
<feature type="transmembrane region" description="Helical" evidence="8">
    <location>
        <begin position="280"/>
        <end position="301"/>
    </location>
</feature>